<evidence type="ECO:0000256" key="2">
    <source>
        <dbReference type="ARBA" id="ARBA00012438"/>
    </source>
</evidence>
<evidence type="ECO:0000256" key="1">
    <source>
        <dbReference type="ARBA" id="ARBA00000085"/>
    </source>
</evidence>
<evidence type="ECO:0000256" key="3">
    <source>
        <dbReference type="ARBA" id="ARBA00022553"/>
    </source>
</evidence>
<keyword evidence="9" id="KW-1133">Transmembrane helix</keyword>
<dbReference type="PANTHER" id="PTHR24421">
    <property type="entry name" value="NITRATE/NITRITE SENSOR PROTEIN NARX-RELATED"/>
    <property type="match status" value="1"/>
</dbReference>
<dbReference type="EC" id="2.7.13.3" evidence="2"/>
<organism evidence="11 12">
    <name type="scientific">Nocardia puris</name>
    <dbReference type="NCBI Taxonomy" id="208602"/>
    <lineage>
        <taxon>Bacteria</taxon>
        <taxon>Bacillati</taxon>
        <taxon>Actinomycetota</taxon>
        <taxon>Actinomycetes</taxon>
        <taxon>Mycobacteriales</taxon>
        <taxon>Nocardiaceae</taxon>
        <taxon>Nocardia</taxon>
    </lineage>
</organism>
<dbReference type="GO" id="GO:0005524">
    <property type="term" value="F:ATP binding"/>
    <property type="evidence" value="ECO:0007669"/>
    <property type="project" value="UniProtKB-KW"/>
</dbReference>
<dbReference type="RefSeq" id="WP_084537790.1">
    <property type="nucleotide sequence ID" value="NZ_QNRE01000014.1"/>
</dbReference>
<evidence type="ECO:0000256" key="8">
    <source>
        <dbReference type="ARBA" id="ARBA00023012"/>
    </source>
</evidence>
<keyword evidence="9" id="KW-0472">Membrane</keyword>
<feature type="transmembrane region" description="Helical" evidence="9">
    <location>
        <begin position="137"/>
        <end position="154"/>
    </location>
</feature>
<dbReference type="Proteomes" id="UP000252586">
    <property type="component" value="Unassembled WGS sequence"/>
</dbReference>
<dbReference type="InterPro" id="IPR011712">
    <property type="entry name" value="Sig_transdc_His_kin_sub3_dim/P"/>
</dbReference>
<dbReference type="InterPro" id="IPR036890">
    <property type="entry name" value="HATPase_C_sf"/>
</dbReference>
<evidence type="ECO:0000256" key="9">
    <source>
        <dbReference type="SAM" id="Phobius"/>
    </source>
</evidence>
<dbReference type="GO" id="GO:0046983">
    <property type="term" value="F:protein dimerization activity"/>
    <property type="evidence" value="ECO:0007669"/>
    <property type="project" value="InterPro"/>
</dbReference>
<keyword evidence="8" id="KW-0902">Two-component regulatory system</keyword>
<evidence type="ECO:0000256" key="5">
    <source>
        <dbReference type="ARBA" id="ARBA00022741"/>
    </source>
</evidence>
<dbReference type="CDD" id="cd16917">
    <property type="entry name" value="HATPase_UhpB-NarQ-NarX-like"/>
    <property type="match status" value="1"/>
</dbReference>
<accession>A0A366D7W6</accession>
<keyword evidence="5" id="KW-0547">Nucleotide-binding</keyword>
<reference evidence="11 12" key="1">
    <citation type="submission" date="2018-06" db="EMBL/GenBank/DDBJ databases">
        <title>Genomic Encyclopedia of Type Strains, Phase IV (KMG-IV): sequencing the most valuable type-strain genomes for metagenomic binning, comparative biology and taxonomic classification.</title>
        <authorList>
            <person name="Goeker M."/>
        </authorList>
    </citation>
    <scope>NUCLEOTIDE SEQUENCE [LARGE SCALE GENOMIC DNA]</scope>
    <source>
        <strain evidence="11 12">DSM 44599</strain>
    </source>
</reference>
<comment type="caution">
    <text evidence="11">The sequence shown here is derived from an EMBL/GenBank/DDBJ whole genome shotgun (WGS) entry which is preliminary data.</text>
</comment>
<gene>
    <name evidence="11" type="ORF">DFR74_11495</name>
</gene>
<evidence type="ECO:0000256" key="7">
    <source>
        <dbReference type="ARBA" id="ARBA00022840"/>
    </source>
</evidence>
<evidence type="ECO:0000259" key="10">
    <source>
        <dbReference type="Pfam" id="PF07730"/>
    </source>
</evidence>
<dbReference type="PANTHER" id="PTHR24421:SF10">
    <property type="entry name" value="NITRATE_NITRITE SENSOR PROTEIN NARQ"/>
    <property type="match status" value="1"/>
</dbReference>
<dbReference type="OrthoDB" id="227596at2"/>
<evidence type="ECO:0000313" key="11">
    <source>
        <dbReference type="EMBL" id="RBO85554.1"/>
    </source>
</evidence>
<dbReference type="Gene3D" id="1.20.5.1930">
    <property type="match status" value="1"/>
</dbReference>
<evidence type="ECO:0000256" key="6">
    <source>
        <dbReference type="ARBA" id="ARBA00022777"/>
    </source>
</evidence>
<keyword evidence="6 11" id="KW-0418">Kinase</keyword>
<dbReference type="AlphaFoldDB" id="A0A366D7W6"/>
<evidence type="ECO:0000256" key="4">
    <source>
        <dbReference type="ARBA" id="ARBA00022679"/>
    </source>
</evidence>
<dbReference type="InterPro" id="IPR050482">
    <property type="entry name" value="Sensor_HK_TwoCompSys"/>
</dbReference>
<dbReference type="GO" id="GO:0016020">
    <property type="term" value="C:membrane"/>
    <property type="evidence" value="ECO:0007669"/>
    <property type="project" value="InterPro"/>
</dbReference>
<sequence length="387" mass="39662">MIRVEAKGVARGVEWLLDPRSVPVRLAVLLLAAVGCLALLSADASGTDWAIGLLATLATAGGARFPLAASLTATGLLGLAFLVGDTGPLVAKIAAALALAELAARRGGWQPLAGAGTVAVVYALHRADGLAATGYRAVVMAAAPVVIGALLRATRENAERVRRDAAELARHREREIATARVLERTAIARELHDLIAHHVSSTVLRVGVARHALTDAPAPVLEVLDDLHASGRATLTDLRKLVAVLRDPEGGGESFVAPADLPDAVAAAVDSARGLGLRVDAAIDENLPTVDALAGLTLLRLTQEGLANVLKHAGPDATAELSLRVGATEAHFDLRDNGFPRGEPSGHGVGLIGLRERVELLGGTVTAGPGGDGWRLTAQVPLAGAAI</sequence>
<name>A0A366D7W6_9NOCA</name>
<proteinExistence type="predicted"/>
<keyword evidence="12" id="KW-1185">Reference proteome</keyword>
<protein>
    <recommendedName>
        <fullName evidence="2">histidine kinase</fullName>
        <ecNumber evidence="2">2.7.13.3</ecNumber>
    </recommendedName>
</protein>
<keyword evidence="9" id="KW-0812">Transmembrane</keyword>
<keyword evidence="7" id="KW-0067">ATP-binding</keyword>
<feature type="domain" description="Signal transduction histidine kinase subgroup 3 dimerisation and phosphoacceptor" evidence="10">
    <location>
        <begin position="183"/>
        <end position="248"/>
    </location>
</feature>
<dbReference type="EMBL" id="QNRE01000014">
    <property type="protein sequence ID" value="RBO85554.1"/>
    <property type="molecule type" value="Genomic_DNA"/>
</dbReference>
<dbReference type="STRING" id="1210090.GCA_001613185_03804"/>
<comment type="catalytic activity">
    <reaction evidence="1">
        <text>ATP + protein L-histidine = ADP + protein N-phospho-L-histidine.</text>
        <dbReference type="EC" id="2.7.13.3"/>
    </reaction>
</comment>
<feature type="transmembrane region" description="Helical" evidence="9">
    <location>
        <begin position="22"/>
        <end position="42"/>
    </location>
</feature>
<dbReference type="GO" id="GO:0000155">
    <property type="term" value="F:phosphorelay sensor kinase activity"/>
    <property type="evidence" value="ECO:0007669"/>
    <property type="project" value="InterPro"/>
</dbReference>
<dbReference type="SUPFAM" id="SSF55874">
    <property type="entry name" value="ATPase domain of HSP90 chaperone/DNA topoisomerase II/histidine kinase"/>
    <property type="match status" value="1"/>
</dbReference>
<evidence type="ECO:0000313" key="12">
    <source>
        <dbReference type="Proteomes" id="UP000252586"/>
    </source>
</evidence>
<keyword evidence="4" id="KW-0808">Transferase</keyword>
<dbReference type="Gene3D" id="3.30.565.10">
    <property type="entry name" value="Histidine kinase-like ATPase, C-terminal domain"/>
    <property type="match status" value="1"/>
</dbReference>
<keyword evidence="3" id="KW-0597">Phosphoprotein</keyword>
<dbReference type="Pfam" id="PF07730">
    <property type="entry name" value="HisKA_3"/>
    <property type="match status" value="1"/>
</dbReference>